<accession>A0A0B7A5E2</accession>
<name>A0A0B7A5E2_9EUPU</name>
<feature type="compositionally biased region" description="Pro residues" evidence="1">
    <location>
        <begin position="246"/>
        <end position="265"/>
    </location>
</feature>
<sequence length="518" mass="56455">YQPRVPVPTTFGVGSGFGQPYGMQGMPLRLGMMGGVMPGMMSPPIMGGMRNPYGIQQPQGFPMGNPFGEDSNILQPMKKDAGKDLNTVNVEPVKATKTRENLFDDLLEIKKSSPSNARSPKDMFAQINTSDRKPMNEMKSPGNPQKNSPFAAPQNKQTQASDAISDPFGDLGSVILDKTRGLLLSDGGEEDPFDTSHIPPALSESLSYHIHNFQSVDASITPPPVPLRQSSSNNDYVDTSVSSPMPSSPPPPPPTLLSQPTPPLPRRTVVKSDIIKDVNENISSSVSYLSISEDSNTHITLPPPVEPPPLFPSHLALESPSCVPPSPTTPRPNIKFAHKLSTVYHTKHNNISQESETVSKITNLSDASSHTHNFQTSFMDSHLKTEISNSVSINDVKKCDITVEIDCNVSEIKDLEISSHLNELSYSPNGSKQNKLDWVGFENLPPENQSNVVLRTLSACDEDDPFNMPLHLTPGFKAVAKFGSDPFDDNLNVPFSNDEWHPLAETGFDFDQVNHGSP</sequence>
<reference evidence="2" key="1">
    <citation type="submission" date="2014-12" db="EMBL/GenBank/DDBJ databases">
        <title>Insight into the proteome of Arion vulgaris.</title>
        <authorList>
            <person name="Aradska J."/>
            <person name="Bulat T."/>
            <person name="Smidak R."/>
            <person name="Sarate P."/>
            <person name="Gangsoo J."/>
            <person name="Sialana F."/>
            <person name="Bilban M."/>
            <person name="Lubec G."/>
        </authorList>
    </citation>
    <scope>NUCLEOTIDE SEQUENCE</scope>
    <source>
        <tissue evidence="2">Skin</tissue>
    </source>
</reference>
<feature type="non-terminal residue" evidence="2">
    <location>
        <position position="1"/>
    </location>
</feature>
<feature type="non-terminal residue" evidence="2">
    <location>
        <position position="518"/>
    </location>
</feature>
<protein>
    <submittedName>
        <fullName evidence="2">Uncharacterized protein</fullName>
    </submittedName>
</protein>
<organism evidence="2">
    <name type="scientific">Arion vulgaris</name>
    <dbReference type="NCBI Taxonomy" id="1028688"/>
    <lineage>
        <taxon>Eukaryota</taxon>
        <taxon>Metazoa</taxon>
        <taxon>Spiralia</taxon>
        <taxon>Lophotrochozoa</taxon>
        <taxon>Mollusca</taxon>
        <taxon>Gastropoda</taxon>
        <taxon>Heterobranchia</taxon>
        <taxon>Euthyneura</taxon>
        <taxon>Panpulmonata</taxon>
        <taxon>Eupulmonata</taxon>
        <taxon>Stylommatophora</taxon>
        <taxon>Helicina</taxon>
        <taxon>Arionoidea</taxon>
        <taxon>Arionidae</taxon>
        <taxon>Arion</taxon>
    </lineage>
</organism>
<proteinExistence type="predicted"/>
<feature type="region of interest" description="Disordered" evidence="1">
    <location>
        <begin position="218"/>
        <end position="266"/>
    </location>
</feature>
<feature type="region of interest" description="Disordered" evidence="1">
    <location>
        <begin position="128"/>
        <end position="167"/>
    </location>
</feature>
<feature type="compositionally biased region" description="Polar residues" evidence="1">
    <location>
        <begin position="228"/>
        <end position="237"/>
    </location>
</feature>
<evidence type="ECO:0000256" key="1">
    <source>
        <dbReference type="SAM" id="MobiDB-lite"/>
    </source>
</evidence>
<evidence type="ECO:0000313" key="2">
    <source>
        <dbReference type="EMBL" id="CEK75261.1"/>
    </source>
</evidence>
<dbReference type="EMBL" id="HACG01028396">
    <property type="protein sequence ID" value="CEK75261.1"/>
    <property type="molecule type" value="Transcribed_RNA"/>
</dbReference>
<feature type="compositionally biased region" description="Polar residues" evidence="1">
    <location>
        <begin position="142"/>
        <end position="162"/>
    </location>
</feature>
<gene>
    <name evidence="2" type="primary">ORF94694</name>
</gene>
<dbReference type="AlphaFoldDB" id="A0A0B7A5E2"/>